<dbReference type="GO" id="GO:0046872">
    <property type="term" value="F:metal ion binding"/>
    <property type="evidence" value="ECO:0007669"/>
    <property type="project" value="UniProtKB-KW"/>
</dbReference>
<dbReference type="GO" id="GO:0005576">
    <property type="term" value="C:extracellular region"/>
    <property type="evidence" value="ECO:0007669"/>
    <property type="project" value="UniProtKB-SubCell"/>
</dbReference>
<evidence type="ECO:0000256" key="3">
    <source>
        <dbReference type="ARBA" id="ARBA00022525"/>
    </source>
</evidence>
<dbReference type="Gene3D" id="2.70.50.70">
    <property type="match status" value="1"/>
</dbReference>
<comment type="catalytic activity">
    <reaction evidence="14">
        <text>[(1-&gt;4)-beta-D-glucosyl]n+m + reduced acceptor + O2 = 4-dehydro-beta-D-glucosyl-[(1-&gt;4)-beta-D-glucosyl]n-1 + [(1-&gt;4)-beta-D-glucosyl]m + acceptor + H2O.</text>
        <dbReference type="EC" id="1.14.99.56"/>
    </reaction>
</comment>
<evidence type="ECO:0000256" key="11">
    <source>
        <dbReference type="ARBA" id="ARBA00023277"/>
    </source>
</evidence>
<evidence type="ECO:0000256" key="6">
    <source>
        <dbReference type="ARBA" id="ARBA00023001"/>
    </source>
</evidence>
<dbReference type="OrthoDB" id="3238762at2759"/>
<evidence type="ECO:0000256" key="2">
    <source>
        <dbReference type="ARBA" id="ARBA00004613"/>
    </source>
</evidence>
<dbReference type="InterPro" id="IPR005103">
    <property type="entry name" value="AA9_LPMO"/>
</dbReference>
<evidence type="ECO:0000256" key="8">
    <source>
        <dbReference type="ARBA" id="ARBA00023008"/>
    </source>
</evidence>
<evidence type="ECO:0000256" key="4">
    <source>
        <dbReference type="ARBA" id="ARBA00022723"/>
    </source>
</evidence>
<dbReference type="EC" id="1.14.99.56" evidence="15"/>
<comment type="similarity">
    <text evidence="13">Belongs to the polysaccharide monooxygenase AA9 family.</text>
</comment>
<evidence type="ECO:0000256" key="15">
    <source>
        <dbReference type="ARBA" id="ARBA00047174"/>
    </source>
</evidence>
<dbReference type="Pfam" id="PF03443">
    <property type="entry name" value="AA9"/>
    <property type="match status" value="1"/>
</dbReference>
<evidence type="ECO:0000256" key="12">
    <source>
        <dbReference type="ARBA" id="ARBA00023326"/>
    </source>
</evidence>
<dbReference type="GO" id="GO:0030245">
    <property type="term" value="P:cellulose catabolic process"/>
    <property type="evidence" value="ECO:0007669"/>
    <property type="project" value="UniProtKB-KW"/>
</dbReference>
<comment type="subcellular location">
    <subcellularLocation>
        <location evidence="2">Secreted</location>
    </subcellularLocation>
</comment>
<comment type="caution">
    <text evidence="17">The sequence shown here is derived from an EMBL/GenBank/DDBJ whole genome shotgun (WGS) entry which is preliminary data.</text>
</comment>
<keyword evidence="6" id="KW-0136">Cellulose degradation</keyword>
<evidence type="ECO:0000256" key="10">
    <source>
        <dbReference type="ARBA" id="ARBA00023157"/>
    </source>
</evidence>
<dbReference type="PANTHER" id="PTHR33353">
    <property type="entry name" value="PUTATIVE (AFU_ORTHOLOGUE AFUA_1G12560)-RELATED"/>
    <property type="match status" value="1"/>
</dbReference>
<accession>A0A8H3VR60</accession>
<keyword evidence="8" id="KW-0186">Copper</keyword>
<dbReference type="GO" id="GO:0004497">
    <property type="term" value="F:monooxygenase activity"/>
    <property type="evidence" value="ECO:0007669"/>
    <property type="project" value="UniProtKB-KW"/>
</dbReference>
<comment type="cofactor">
    <cofactor evidence="1">
        <name>Cu(2+)</name>
        <dbReference type="ChEBI" id="CHEBI:29036"/>
    </cofactor>
</comment>
<dbReference type="PANTHER" id="PTHR33353:SF9">
    <property type="entry name" value="ENDOGLUCANASE II"/>
    <property type="match status" value="1"/>
</dbReference>
<dbReference type="AlphaFoldDB" id="A0A8H3VR60"/>
<evidence type="ECO:0000256" key="13">
    <source>
        <dbReference type="ARBA" id="ARBA00044502"/>
    </source>
</evidence>
<feature type="domain" description="Auxiliary Activity family 9 catalytic" evidence="16">
    <location>
        <begin position="2"/>
        <end position="81"/>
    </location>
</feature>
<evidence type="ECO:0000259" key="16">
    <source>
        <dbReference type="Pfam" id="PF03443"/>
    </source>
</evidence>
<keyword evidence="5" id="KW-0732">Signal</keyword>
<keyword evidence="3" id="KW-0964">Secreted</keyword>
<organism evidence="17 18">
    <name type="scientific">Colletotrichum asianum</name>
    <dbReference type="NCBI Taxonomy" id="702518"/>
    <lineage>
        <taxon>Eukaryota</taxon>
        <taxon>Fungi</taxon>
        <taxon>Dikarya</taxon>
        <taxon>Ascomycota</taxon>
        <taxon>Pezizomycotina</taxon>
        <taxon>Sordariomycetes</taxon>
        <taxon>Hypocreomycetidae</taxon>
        <taxon>Glomerellales</taxon>
        <taxon>Glomerellaceae</taxon>
        <taxon>Colletotrichum</taxon>
        <taxon>Colletotrichum gloeosporioides species complex</taxon>
    </lineage>
</organism>
<evidence type="ECO:0000256" key="9">
    <source>
        <dbReference type="ARBA" id="ARBA00023033"/>
    </source>
</evidence>
<name>A0A8H3VR60_9PEZI</name>
<evidence type="ECO:0000256" key="5">
    <source>
        <dbReference type="ARBA" id="ARBA00022729"/>
    </source>
</evidence>
<proteinExistence type="inferred from homology"/>
<keyword evidence="9" id="KW-0503">Monooxygenase</keyword>
<keyword evidence="4" id="KW-0479">Metal-binding</keyword>
<keyword evidence="12" id="KW-0624">Polysaccharide degradation</keyword>
<evidence type="ECO:0000256" key="14">
    <source>
        <dbReference type="ARBA" id="ARBA00045077"/>
    </source>
</evidence>
<dbReference type="Proteomes" id="UP000434172">
    <property type="component" value="Unassembled WGS sequence"/>
</dbReference>
<evidence type="ECO:0000256" key="1">
    <source>
        <dbReference type="ARBA" id="ARBA00001973"/>
    </source>
</evidence>
<reference evidence="17 18" key="1">
    <citation type="submission" date="2019-12" db="EMBL/GenBank/DDBJ databases">
        <title>A genome sequence resource for the geographically widespread anthracnose pathogen Colletotrichum asianum.</title>
        <authorList>
            <person name="Meng Y."/>
        </authorList>
    </citation>
    <scope>NUCLEOTIDE SEQUENCE [LARGE SCALE GENOMIC DNA]</scope>
    <source>
        <strain evidence="17 18">ICMP 18580</strain>
    </source>
</reference>
<sequence>MVYLSKVAYGSTDFFKIGEYGYNSAAAAATWGTDVLYENCGRFDMTIPPALRSGDYQLRAEAIALHAASQPGGAQFYVTCYL</sequence>
<keyword evidence="7" id="KW-0560">Oxidoreductase</keyword>
<dbReference type="InterPro" id="IPR049892">
    <property type="entry name" value="AA9"/>
</dbReference>
<protein>
    <recommendedName>
        <fullName evidence="15">lytic cellulose monooxygenase (C4-dehydrogenating)</fullName>
        <ecNumber evidence="15">1.14.99.56</ecNumber>
    </recommendedName>
</protein>
<evidence type="ECO:0000256" key="7">
    <source>
        <dbReference type="ARBA" id="ARBA00023002"/>
    </source>
</evidence>
<keyword evidence="11" id="KW-0119">Carbohydrate metabolism</keyword>
<evidence type="ECO:0000313" key="17">
    <source>
        <dbReference type="EMBL" id="KAF0314941.1"/>
    </source>
</evidence>
<gene>
    <name evidence="17" type="ORF">GQ607_017832</name>
</gene>
<keyword evidence="10" id="KW-1015">Disulfide bond</keyword>
<dbReference type="EMBL" id="WOWK01000264">
    <property type="protein sequence ID" value="KAF0314941.1"/>
    <property type="molecule type" value="Genomic_DNA"/>
</dbReference>
<keyword evidence="18" id="KW-1185">Reference proteome</keyword>
<evidence type="ECO:0000313" key="18">
    <source>
        <dbReference type="Proteomes" id="UP000434172"/>
    </source>
</evidence>